<protein>
    <recommendedName>
        <fullName evidence="3">Glycosyl transferase family 1</fullName>
    </recommendedName>
</protein>
<dbReference type="Proteomes" id="UP000831460">
    <property type="component" value="Chromosome"/>
</dbReference>
<keyword evidence="2" id="KW-1185">Reference proteome</keyword>
<dbReference type="RefSeq" id="WP_243549015.1">
    <property type="nucleotide sequence ID" value="NZ_CP094532.1"/>
</dbReference>
<accession>A0ABY4BP07</accession>
<evidence type="ECO:0000313" key="1">
    <source>
        <dbReference type="EMBL" id="UOE40911.1"/>
    </source>
</evidence>
<dbReference type="EMBL" id="CP094532">
    <property type="protein sequence ID" value="UOE40911.1"/>
    <property type="molecule type" value="Genomic_DNA"/>
</dbReference>
<proteinExistence type="predicted"/>
<reference evidence="1 2" key="1">
    <citation type="submission" date="2022-03" db="EMBL/GenBank/DDBJ databases">
        <title>Chryseobacterium sp. isolated from particulate matters in swine house.</title>
        <authorList>
            <person name="Won M."/>
            <person name="Kim S.-J."/>
            <person name="Kwon S.-W."/>
        </authorList>
    </citation>
    <scope>NUCLEOTIDE SEQUENCE [LARGE SCALE GENOMIC DNA]</scope>
    <source>
        <strain evidence="1 2">SC2-2</strain>
    </source>
</reference>
<evidence type="ECO:0000313" key="2">
    <source>
        <dbReference type="Proteomes" id="UP000831460"/>
    </source>
</evidence>
<name>A0ABY4BP07_9FLAO</name>
<sequence length="58" mass="6940">MRHKILFISSWFPNKLEPTNGNFVQRHAEAVSRLYDVEILHAIGDPNQEENYFFDEKF</sequence>
<gene>
    <name evidence="1" type="ORF">MTP09_13550</name>
</gene>
<evidence type="ECO:0008006" key="3">
    <source>
        <dbReference type="Google" id="ProtNLM"/>
    </source>
</evidence>
<organism evidence="1 2">
    <name type="scientific">Chryseobacterium suipulveris</name>
    <dbReference type="NCBI Taxonomy" id="2929800"/>
    <lineage>
        <taxon>Bacteria</taxon>
        <taxon>Pseudomonadati</taxon>
        <taxon>Bacteroidota</taxon>
        <taxon>Flavobacteriia</taxon>
        <taxon>Flavobacteriales</taxon>
        <taxon>Weeksellaceae</taxon>
        <taxon>Chryseobacterium group</taxon>
        <taxon>Chryseobacterium</taxon>
    </lineage>
</organism>